<proteinExistence type="predicted"/>
<keyword evidence="2" id="KW-1185">Reference proteome</keyword>
<organism evidence="1 2">
    <name type="scientific">Persea americana</name>
    <name type="common">Avocado</name>
    <dbReference type="NCBI Taxonomy" id="3435"/>
    <lineage>
        <taxon>Eukaryota</taxon>
        <taxon>Viridiplantae</taxon>
        <taxon>Streptophyta</taxon>
        <taxon>Embryophyta</taxon>
        <taxon>Tracheophyta</taxon>
        <taxon>Spermatophyta</taxon>
        <taxon>Magnoliopsida</taxon>
        <taxon>Magnoliidae</taxon>
        <taxon>Laurales</taxon>
        <taxon>Lauraceae</taxon>
        <taxon>Persea</taxon>
    </lineage>
</organism>
<evidence type="ECO:0000313" key="2">
    <source>
        <dbReference type="Proteomes" id="UP001234297"/>
    </source>
</evidence>
<accession>A0ACC2M6T3</accession>
<dbReference type="EMBL" id="CM056813">
    <property type="protein sequence ID" value="KAJ8641314.1"/>
    <property type="molecule type" value="Genomic_DNA"/>
</dbReference>
<dbReference type="Proteomes" id="UP001234297">
    <property type="component" value="Chromosome 5"/>
</dbReference>
<sequence>MTRIAVSVVALLLLFSLTSASRKVLMDPSNSPLETQQGAGAEMSKDVEEGCEGFGAEECLMKRTLGAHIDYIYGQGNNSP</sequence>
<comment type="caution">
    <text evidence="1">The sequence shown here is derived from an EMBL/GenBank/DDBJ whole genome shotgun (WGS) entry which is preliminary data.</text>
</comment>
<name>A0ACC2M6T3_PERAE</name>
<protein>
    <submittedName>
        <fullName evidence="1">Uncharacterized protein</fullName>
    </submittedName>
</protein>
<evidence type="ECO:0000313" key="1">
    <source>
        <dbReference type="EMBL" id="KAJ8641314.1"/>
    </source>
</evidence>
<reference evidence="1 2" key="1">
    <citation type="journal article" date="2022" name="Hortic Res">
        <title>A haplotype resolved chromosomal level avocado genome allows analysis of novel avocado genes.</title>
        <authorList>
            <person name="Nath O."/>
            <person name="Fletcher S.J."/>
            <person name="Hayward A."/>
            <person name="Shaw L.M."/>
            <person name="Masouleh A.K."/>
            <person name="Furtado A."/>
            <person name="Henry R.J."/>
            <person name="Mitter N."/>
        </authorList>
    </citation>
    <scope>NUCLEOTIDE SEQUENCE [LARGE SCALE GENOMIC DNA]</scope>
    <source>
        <strain evidence="2">cv. Hass</strain>
    </source>
</reference>
<gene>
    <name evidence="1" type="ORF">MRB53_018008</name>
</gene>